<evidence type="ECO:0000313" key="4">
    <source>
        <dbReference type="Proteomes" id="UP000542342"/>
    </source>
</evidence>
<dbReference type="SUPFAM" id="SSF53756">
    <property type="entry name" value="UDP-Glycosyltransferase/glycogen phosphorylase"/>
    <property type="match status" value="1"/>
</dbReference>
<dbReference type="PANTHER" id="PTHR45947">
    <property type="entry name" value="SULFOQUINOVOSYL TRANSFERASE SQD2"/>
    <property type="match status" value="1"/>
</dbReference>
<dbReference type="InterPro" id="IPR001296">
    <property type="entry name" value="Glyco_trans_1"/>
</dbReference>
<name>A0A7V9AB31_9BACT</name>
<dbReference type="Pfam" id="PF13579">
    <property type="entry name" value="Glyco_trans_4_4"/>
    <property type="match status" value="1"/>
</dbReference>
<dbReference type="Gene3D" id="3.40.50.2000">
    <property type="entry name" value="Glycogen Phosphorylase B"/>
    <property type="match status" value="2"/>
</dbReference>
<sequence length="444" mass="49974">MVLCVHRYPPALGGAETYAQRLAGYLHAEGGCHVRVWTTTARTLEQMWHPLPSLYSPIRERRGEAVIERFPPLRGFPGRRWVLKALSLLPHPLWRSLTVPCNPICPSMWHQAQRYAGPVHAVHALAFPYAFIAACAWRLARCRQVPFFLTPFLHFGDLNDPRDPIRRAYTAWHLRWLLRQADGVFVQTEAERQVVLACGVAPQRVHLQGMGVDIRECTGGNRRETRRRWGIDEQTPVIGHLANLSRAKGTIDLLQAAERLQKRGIPCRLVLAGPAMPDFRRVWSQCSGSDIVYLGPLSPQQKKDFFAAIDLLALPSRTDSFGLVLLEAWANARPNVAYRAGGPGVLIRHEQDGLLARCGDVNDLTEQLARLLCNPSWRTMMGSRGQQRIAHEFQWQDKLDLVWQVMAETAQRKQQRSSRTLISLFPSSFPASAASTQAGAGLCR</sequence>
<dbReference type="EMBL" id="JACEFB010000002">
    <property type="protein sequence ID" value="MBA2225519.1"/>
    <property type="molecule type" value="Genomic_DNA"/>
</dbReference>
<organism evidence="3 4">
    <name type="scientific">Thermogemmata fonticola</name>
    <dbReference type="NCBI Taxonomy" id="2755323"/>
    <lineage>
        <taxon>Bacteria</taxon>
        <taxon>Pseudomonadati</taxon>
        <taxon>Planctomycetota</taxon>
        <taxon>Planctomycetia</taxon>
        <taxon>Gemmatales</taxon>
        <taxon>Gemmataceae</taxon>
        <taxon>Thermogemmata</taxon>
    </lineage>
</organism>
<dbReference type="Pfam" id="PF00534">
    <property type="entry name" value="Glycos_transf_1"/>
    <property type="match status" value="1"/>
</dbReference>
<comment type="caution">
    <text evidence="3">The sequence shown here is derived from an EMBL/GenBank/DDBJ whole genome shotgun (WGS) entry which is preliminary data.</text>
</comment>
<dbReference type="AlphaFoldDB" id="A0A7V9AB31"/>
<evidence type="ECO:0000259" key="2">
    <source>
        <dbReference type="Pfam" id="PF13579"/>
    </source>
</evidence>
<protein>
    <submittedName>
        <fullName evidence="3">Glycosyltransferase family 4 protein</fullName>
    </submittedName>
</protein>
<keyword evidence="4" id="KW-1185">Reference proteome</keyword>
<evidence type="ECO:0000313" key="3">
    <source>
        <dbReference type="EMBL" id="MBA2225519.1"/>
    </source>
</evidence>
<dbReference type="Proteomes" id="UP000542342">
    <property type="component" value="Unassembled WGS sequence"/>
</dbReference>
<dbReference type="GO" id="GO:0016758">
    <property type="term" value="F:hexosyltransferase activity"/>
    <property type="evidence" value="ECO:0007669"/>
    <property type="project" value="TreeGrafter"/>
</dbReference>
<dbReference type="PANTHER" id="PTHR45947:SF3">
    <property type="entry name" value="SULFOQUINOVOSYL TRANSFERASE SQD2"/>
    <property type="match status" value="1"/>
</dbReference>
<reference evidence="3 4" key="1">
    <citation type="submission" date="2020-07" db="EMBL/GenBank/DDBJ databases">
        <title>Thermogemmata thermophila gen. nov., sp. nov., a novel moderate thermophilic planctomycete from a Kamchatka hot spring.</title>
        <authorList>
            <person name="Elcheninov A.G."/>
            <person name="Podosokorskaya O.A."/>
            <person name="Kovaleva O.L."/>
            <person name="Novikov A."/>
            <person name="Bonch-Osmolovskaya E.A."/>
            <person name="Toshchakov S.V."/>
            <person name="Kublanov I.V."/>
        </authorList>
    </citation>
    <scope>NUCLEOTIDE SEQUENCE [LARGE SCALE GENOMIC DNA]</scope>
    <source>
        <strain evidence="3 4">2918</strain>
    </source>
</reference>
<dbReference type="RefSeq" id="WP_194536937.1">
    <property type="nucleotide sequence ID" value="NZ_JACEFB010000002.1"/>
</dbReference>
<dbReference type="InterPro" id="IPR050194">
    <property type="entry name" value="Glycosyltransferase_grp1"/>
</dbReference>
<dbReference type="CDD" id="cd03801">
    <property type="entry name" value="GT4_PimA-like"/>
    <property type="match status" value="1"/>
</dbReference>
<evidence type="ECO:0000259" key="1">
    <source>
        <dbReference type="Pfam" id="PF00534"/>
    </source>
</evidence>
<keyword evidence="3" id="KW-0808">Transferase</keyword>
<proteinExistence type="predicted"/>
<feature type="domain" description="Glycosyl transferase family 1" evidence="1">
    <location>
        <begin position="222"/>
        <end position="388"/>
    </location>
</feature>
<gene>
    <name evidence="3" type="ORF">H0921_05005</name>
</gene>
<feature type="domain" description="Glycosyltransferase subfamily 4-like N-terminal" evidence="2">
    <location>
        <begin position="13"/>
        <end position="207"/>
    </location>
</feature>
<dbReference type="InterPro" id="IPR028098">
    <property type="entry name" value="Glyco_trans_4-like_N"/>
</dbReference>
<accession>A0A7V9AB31</accession>